<evidence type="ECO:0000313" key="6">
    <source>
        <dbReference type="EMBL" id="TDG36758.1"/>
    </source>
</evidence>
<evidence type="ECO:0000313" key="7">
    <source>
        <dbReference type="Proteomes" id="UP000295668"/>
    </source>
</evidence>
<dbReference type="RefSeq" id="WP_133261706.1">
    <property type="nucleotide sequence ID" value="NZ_SJCY01000003.1"/>
</dbReference>
<keyword evidence="2" id="KW-0472">Membrane</keyword>
<dbReference type="InterPro" id="IPR036942">
    <property type="entry name" value="Beta-barrel_TonB_sf"/>
</dbReference>
<dbReference type="InterPro" id="IPR041700">
    <property type="entry name" value="OMP_b-brl_3"/>
</dbReference>
<gene>
    <name evidence="6" type="ORF">EZJ43_05590</name>
</gene>
<evidence type="ECO:0000259" key="5">
    <source>
        <dbReference type="Pfam" id="PF14905"/>
    </source>
</evidence>
<dbReference type="EMBL" id="SJCY01000003">
    <property type="protein sequence ID" value="TDG36758.1"/>
    <property type="molecule type" value="Genomic_DNA"/>
</dbReference>
<dbReference type="InterPro" id="IPR008969">
    <property type="entry name" value="CarboxyPept-like_regulatory"/>
</dbReference>
<dbReference type="SUPFAM" id="SSF56935">
    <property type="entry name" value="Porins"/>
    <property type="match status" value="1"/>
</dbReference>
<keyword evidence="3" id="KW-0998">Cell outer membrane</keyword>
<evidence type="ECO:0000256" key="2">
    <source>
        <dbReference type="ARBA" id="ARBA00023136"/>
    </source>
</evidence>
<protein>
    <submittedName>
        <fullName evidence="6">TonB-dependent receptor</fullName>
    </submittedName>
</protein>
<proteinExistence type="predicted"/>
<evidence type="ECO:0000256" key="3">
    <source>
        <dbReference type="ARBA" id="ARBA00023237"/>
    </source>
</evidence>
<dbReference type="PANTHER" id="PTHR40980">
    <property type="entry name" value="PLUG DOMAIN-CONTAINING PROTEIN"/>
    <property type="match status" value="1"/>
</dbReference>
<comment type="subcellular location">
    <subcellularLocation>
        <location evidence="1">Cell outer membrane</location>
    </subcellularLocation>
</comment>
<evidence type="ECO:0000256" key="4">
    <source>
        <dbReference type="SAM" id="SignalP"/>
    </source>
</evidence>
<sequence>MNTYPKFFFAILFALCFNQVNAQTQKVSGNILSKSNQPLDYASVALIHLPDSVSQALQATNEKGIYEFNAVKPGKYLIKALMMGYDRNQSIIFEVKEASVKVPTIILTDRSENLQTVNIISKMPLIDQKADRVILNVEQMNTTGDNALEVLSRAPGVTLDKDENIILKGKKGINVLIDGKMSYMSGMELTTYLKSLPASVVSKIELISNPPSSFDAAGTAGIINIKFKRNKIQGFNGNTNLGGGYGKYEKVYGGVNLNYNVGKLSTYVRLNAGHYNSYNRLTLNRTIGDDQYNQVNFWHPITNSLSFSTGADYFINDKHTIGVMIKGDNSPFNTKVNSNSVSYNGTGSKTGATEMYNPQTNENNNHAFNLNYRLKTDTLGGEIGVDADYVRYNNSKNETFTNTYLDANNALIGNPIDLRNAGMGSVSIYSIKADYTVNFSKSVKMETGLKSSWVKSASDVRFDSLKTAGWINDIRRTNQFNYSENINAGYLSMSKNFKNFDLKAGVRAEQTIGNGNSSQTNTLIARKYWKLFPSVFASLKLDSNNLVTGAYRKSINRPAYSSLNPFTFYTDPYTAIQGNPLLQPSYSNSFEFNYSFKNYRLLTLSYSVGTESINDVIYQNNLTKESISRPENLNKDISFYVATGSPFDVTKWWNNNSEIALAYNKTQSLVQGNGFSASSWSWAASFGNTFTLPNSYSISLDAYYSSPAVMGLFKSLENYQVNIGAKKTFWKKNATVALKMNDVFNTSKFRANLQYNNINTFWQNEWESRKVSLSFSYKFGNMKIKTARNRRTGTGDEENRIKN</sequence>
<feature type="chain" id="PRO_5020185074" evidence="4">
    <location>
        <begin position="23"/>
        <end position="803"/>
    </location>
</feature>
<dbReference type="OrthoDB" id="606851at2"/>
<name>A0A4R5MM66_9SPHI</name>
<evidence type="ECO:0000256" key="1">
    <source>
        <dbReference type="ARBA" id="ARBA00004442"/>
    </source>
</evidence>
<feature type="domain" description="Outer membrane protein beta-barrel" evidence="5">
    <location>
        <begin position="375"/>
        <end position="777"/>
    </location>
</feature>
<feature type="signal peptide" evidence="4">
    <location>
        <begin position="1"/>
        <end position="22"/>
    </location>
</feature>
<keyword evidence="4" id="KW-0732">Signal</keyword>
<keyword evidence="6" id="KW-0675">Receptor</keyword>
<dbReference type="SUPFAM" id="SSF49464">
    <property type="entry name" value="Carboxypeptidase regulatory domain-like"/>
    <property type="match status" value="1"/>
</dbReference>
<comment type="caution">
    <text evidence="6">The sequence shown here is derived from an EMBL/GenBank/DDBJ whole genome shotgun (WGS) entry which is preliminary data.</text>
</comment>
<dbReference type="AlphaFoldDB" id="A0A4R5MM66"/>
<keyword evidence="7" id="KW-1185">Reference proteome</keyword>
<dbReference type="Gene3D" id="2.40.170.20">
    <property type="entry name" value="TonB-dependent receptor, beta-barrel domain"/>
    <property type="match status" value="1"/>
</dbReference>
<organism evidence="6 7">
    <name type="scientific">Pedobacter changchengzhani</name>
    <dbReference type="NCBI Taxonomy" id="2529274"/>
    <lineage>
        <taxon>Bacteria</taxon>
        <taxon>Pseudomonadati</taxon>
        <taxon>Bacteroidota</taxon>
        <taxon>Sphingobacteriia</taxon>
        <taxon>Sphingobacteriales</taxon>
        <taxon>Sphingobacteriaceae</taxon>
        <taxon>Pedobacter</taxon>
    </lineage>
</organism>
<dbReference type="Gene3D" id="2.60.40.1120">
    <property type="entry name" value="Carboxypeptidase-like, regulatory domain"/>
    <property type="match status" value="1"/>
</dbReference>
<dbReference type="PANTHER" id="PTHR40980:SF4">
    <property type="entry name" value="TONB-DEPENDENT RECEPTOR-LIKE BETA-BARREL DOMAIN-CONTAINING PROTEIN"/>
    <property type="match status" value="1"/>
</dbReference>
<dbReference type="GO" id="GO:0009279">
    <property type="term" value="C:cell outer membrane"/>
    <property type="evidence" value="ECO:0007669"/>
    <property type="project" value="UniProtKB-SubCell"/>
</dbReference>
<dbReference type="Proteomes" id="UP000295668">
    <property type="component" value="Unassembled WGS sequence"/>
</dbReference>
<dbReference type="Pfam" id="PF14905">
    <property type="entry name" value="OMP_b-brl_3"/>
    <property type="match status" value="1"/>
</dbReference>
<reference evidence="6 7" key="1">
    <citation type="submission" date="2019-02" db="EMBL/GenBank/DDBJ databases">
        <title>Pedobacter sp. nov., a novel speices isolated from soil of pinguins habitat in Antarcitica.</title>
        <authorList>
            <person name="He R.-H."/>
        </authorList>
    </citation>
    <scope>NUCLEOTIDE SEQUENCE [LARGE SCALE GENOMIC DNA]</scope>
    <source>
        <strain evidence="6 7">E01020</strain>
    </source>
</reference>
<accession>A0A4R5MM66</accession>